<evidence type="ECO:0000313" key="10">
    <source>
        <dbReference type="EMBL" id="RKH71224.1"/>
    </source>
</evidence>
<sequence length="465" mass="50151">MKVWHGLAWRTAIASVALGILATLAAASISFRKAAELSAHHTVQLLADTTFETQADACRASAGGWTYTSPQGMQVVAFDAARVLAPSGTATENSGPDPKLVERLLAGEPKPLTFYFPRLDGHAWGGALLMRVADVGPCSLLEFRWPLLIDRMDELRWMLLAAVTFTSLAAALSTAVVIGPLLRRLRRLHQTAGRLGGPAYVPAEDAVPDELGDLARVLDSTHVRVVSDARHIEARKHALERFLADVAHDLKTPIASLQLALEQATAASRDELSGLLVRGIEDTVYLTALVDNLRLACQLGEGVDPLAGEPRAELGMVVERVVARLGLLARRKELSVDASHPDDSVWVRCNATMLEQAVGNLVHNAITHGDPGGHVVALLERVSPERFRLTVLDDGPGLPPEDLERLGERLFRAGEARQRDPRGSGLGVAIVRELCRKTGLTLTFHRNEPRGLKVVIEGPCATAES</sequence>
<proteinExistence type="predicted"/>
<dbReference type="RefSeq" id="WP_121769507.1">
    <property type="nucleotide sequence ID" value="NZ_RAWM01000017.1"/>
</dbReference>
<protein>
    <recommendedName>
        <fullName evidence="2">histidine kinase</fullName>
        <ecNumber evidence="2">2.7.13.3</ecNumber>
    </recommendedName>
</protein>
<comment type="catalytic activity">
    <reaction evidence="1">
        <text>ATP + protein L-histidine = ADP + protein N-phospho-L-histidine.</text>
        <dbReference type="EC" id="2.7.13.3"/>
    </reaction>
</comment>
<reference evidence="11" key="1">
    <citation type="submission" date="2018-09" db="EMBL/GenBank/DDBJ databases">
        <authorList>
            <person name="Livingstone P.G."/>
            <person name="Whitworth D.E."/>
        </authorList>
    </citation>
    <scope>NUCLEOTIDE SEQUENCE [LARGE SCALE GENOMIC DNA]</scope>
    <source>
        <strain evidence="11">AB047A</strain>
    </source>
</reference>
<dbReference type="OrthoDB" id="5288536at2"/>
<dbReference type="PROSITE" id="PS50109">
    <property type="entry name" value="HIS_KIN"/>
    <property type="match status" value="1"/>
</dbReference>
<keyword evidence="4" id="KW-0808">Transferase</keyword>
<dbReference type="Pfam" id="PF02518">
    <property type="entry name" value="HATPase_c"/>
    <property type="match status" value="1"/>
</dbReference>
<keyword evidence="8" id="KW-0472">Membrane</keyword>
<dbReference type="AlphaFoldDB" id="A0A3A8R725"/>
<evidence type="ECO:0000256" key="7">
    <source>
        <dbReference type="ARBA" id="ARBA00022989"/>
    </source>
</evidence>
<dbReference type="EMBL" id="RAWM01000017">
    <property type="protein sequence ID" value="RKH71224.1"/>
    <property type="molecule type" value="Genomic_DNA"/>
</dbReference>
<accession>A0A3A8R725</accession>
<evidence type="ECO:0000256" key="4">
    <source>
        <dbReference type="ARBA" id="ARBA00022679"/>
    </source>
</evidence>
<evidence type="ECO:0000256" key="8">
    <source>
        <dbReference type="SAM" id="Phobius"/>
    </source>
</evidence>
<dbReference type="InterPro" id="IPR003661">
    <property type="entry name" value="HisK_dim/P_dom"/>
</dbReference>
<name>A0A3A8R725_9BACT</name>
<dbReference type="InterPro" id="IPR005467">
    <property type="entry name" value="His_kinase_dom"/>
</dbReference>
<evidence type="ECO:0000259" key="9">
    <source>
        <dbReference type="PROSITE" id="PS50109"/>
    </source>
</evidence>
<dbReference type="Gene3D" id="1.10.287.130">
    <property type="match status" value="1"/>
</dbReference>
<keyword evidence="5 8" id="KW-0812">Transmembrane</keyword>
<dbReference type="CDD" id="cd00075">
    <property type="entry name" value="HATPase"/>
    <property type="match status" value="1"/>
</dbReference>
<evidence type="ECO:0000256" key="5">
    <source>
        <dbReference type="ARBA" id="ARBA00022692"/>
    </source>
</evidence>
<feature type="domain" description="Histidine kinase" evidence="9">
    <location>
        <begin position="245"/>
        <end position="462"/>
    </location>
</feature>
<keyword evidence="7 8" id="KW-1133">Transmembrane helix</keyword>
<comment type="caution">
    <text evidence="10">The sequence shown here is derived from an EMBL/GenBank/DDBJ whole genome shotgun (WGS) entry which is preliminary data.</text>
</comment>
<dbReference type="GO" id="GO:0000155">
    <property type="term" value="F:phosphorelay sensor kinase activity"/>
    <property type="evidence" value="ECO:0007669"/>
    <property type="project" value="InterPro"/>
</dbReference>
<dbReference type="SUPFAM" id="SSF47384">
    <property type="entry name" value="Homodimeric domain of signal transducing histidine kinase"/>
    <property type="match status" value="1"/>
</dbReference>
<dbReference type="InterPro" id="IPR003594">
    <property type="entry name" value="HATPase_dom"/>
</dbReference>
<keyword evidence="6 10" id="KW-0418">Kinase</keyword>
<dbReference type="Pfam" id="PF00512">
    <property type="entry name" value="HisKA"/>
    <property type="match status" value="1"/>
</dbReference>
<dbReference type="Gene3D" id="3.30.565.10">
    <property type="entry name" value="Histidine kinase-like ATPase, C-terminal domain"/>
    <property type="match status" value="1"/>
</dbReference>
<evidence type="ECO:0000256" key="6">
    <source>
        <dbReference type="ARBA" id="ARBA00022777"/>
    </source>
</evidence>
<evidence type="ECO:0000256" key="1">
    <source>
        <dbReference type="ARBA" id="ARBA00000085"/>
    </source>
</evidence>
<dbReference type="SMART" id="SM00388">
    <property type="entry name" value="HisKA"/>
    <property type="match status" value="1"/>
</dbReference>
<dbReference type="SUPFAM" id="SSF55874">
    <property type="entry name" value="ATPase domain of HSP90 chaperone/DNA topoisomerase II/histidine kinase"/>
    <property type="match status" value="1"/>
</dbReference>
<gene>
    <name evidence="10" type="ORF">D7X96_09280</name>
</gene>
<organism evidence="10 11">
    <name type="scientific">Corallococcus interemptor</name>
    <dbReference type="NCBI Taxonomy" id="2316720"/>
    <lineage>
        <taxon>Bacteria</taxon>
        <taxon>Pseudomonadati</taxon>
        <taxon>Myxococcota</taxon>
        <taxon>Myxococcia</taxon>
        <taxon>Myxococcales</taxon>
        <taxon>Cystobacterineae</taxon>
        <taxon>Myxococcaceae</taxon>
        <taxon>Corallococcus</taxon>
    </lineage>
</organism>
<keyword evidence="11" id="KW-1185">Reference proteome</keyword>
<dbReference type="PANTHER" id="PTHR45436:SF5">
    <property type="entry name" value="SENSOR HISTIDINE KINASE TRCS"/>
    <property type="match status" value="1"/>
</dbReference>
<feature type="transmembrane region" description="Helical" evidence="8">
    <location>
        <begin position="157"/>
        <end position="182"/>
    </location>
</feature>
<dbReference type="InterPro" id="IPR050428">
    <property type="entry name" value="TCS_sensor_his_kinase"/>
</dbReference>
<dbReference type="Proteomes" id="UP000282656">
    <property type="component" value="Unassembled WGS sequence"/>
</dbReference>
<evidence type="ECO:0000256" key="3">
    <source>
        <dbReference type="ARBA" id="ARBA00022553"/>
    </source>
</evidence>
<dbReference type="PANTHER" id="PTHR45436">
    <property type="entry name" value="SENSOR HISTIDINE KINASE YKOH"/>
    <property type="match status" value="1"/>
</dbReference>
<evidence type="ECO:0000313" key="11">
    <source>
        <dbReference type="Proteomes" id="UP000282656"/>
    </source>
</evidence>
<keyword evidence="3" id="KW-0597">Phosphoprotein</keyword>
<dbReference type="InterPro" id="IPR036097">
    <property type="entry name" value="HisK_dim/P_sf"/>
</dbReference>
<evidence type="ECO:0000256" key="2">
    <source>
        <dbReference type="ARBA" id="ARBA00012438"/>
    </source>
</evidence>
<dbReference type="CDD" id="cd00082">
    <property type="entry name" value="HisKA"/>
    <property type="match status" value="1"/>
</dbReference>
<dbReference type="EC" id="2.7.13.3" evidence="2"/>
<dbReference type="SMART" id="SM00387">
    <property type="entry name" value="HATPase_c"/>
    <property type="match status" value="1"/>
</dbReference>
<dbReference type="InterPro" id="IPR036890">
    <property type="entry name" value="HATPase_C_sf"/>
</dbReference>